<evidence type="ECO:0000313" key="3">
    <source>
        <dbReference type="Proteomes" id="UP000704068"/>
    </source>
</evidence>
<dbReference type="RefSeq" id="WP_237783029.1">
    <property type="nucleotide sequence ID" value="NZ_CAUOWE010000015.1"/>
</dbReference>
<feature type="coiled-coil region" evidence="1">
    <location>
        <begin position="123"/>
        <end position="164"/>
    </location>
</feature>
<feature type="coiled-coil region" evidence="1">
    <location>
        <begin position="20"/>
        <end position="61"/>
    </location>
</feature>
<protein>
    <recommendedName>
        <fullName evidence="4">Lipoprotein</fullName>
    </recommendedName>
</protein>
<dbReference type="Proteomes" id="UP000704068">
    <property type="component" value="Unassembled WGS sequence"/>
</dbReference>
<keyword evidence="1" id="KW-0175">Coiled coil</keyword>
<gene>
    <name evidence="2" type="ORF">HXK21_05915</name>
</gene>
<comment type="caution">
    <text evidence="2">The sequence shown here is derived from an EMBL/GenBank/DDBJ whole genome shotgun (WGS) entry which is preliminary data.</text>
</comment>
<evidence type="ECO:0008006" key="4">
    <source>
        <dbReference type="Google" id="ProtNLM"/>
    </source>
</evidence>
<accession>A0A929RYD4</accession>
<dbReference type="PROSITE" id="PS51257">
    <property type="entry name" value="PROKAR_LIPOPROTEIN"/>
    <property type="match status" value="1"/>
</dbReference>
<proteinExistence type="predicted"/>
<organism evidence="2 3">
    <name type="scientific">Alloprevotella tannerae</name>
    <dbReference type="NCBI Taxonomy" id="76122"/>
    <lineage>
        <taxon>Bacteria</taxon>
        <taxon>Pseudomonadati</taxon>
        <taxon>Bacteroidota</taxon>
        <taxon>Bacteroidia</taxon>
        <taxon>Bacteroidales</taxon>
        <taxon>Prevotellaceae</taxon>
        <taxon>Alloprevotella</taxon>
    </lineage>
</organism>
<reference evidence="2" key="1">
    <citation type="submission" date="2020-04" db="EMBL/GenBank/DDBJ databases">
        <title>Deep metagenomics examines the oral microbiome during advanced dental caries in children, revealing novel taxa and co-occurrences with host molecules.</title>
        <authorList>
            <person name="Baker J.L."/>
            <person name="Morton J.T."/>
            <person name="Dinis M."/>
            <person name="Alvarez R."/>
            <person name="Tran N.C."/>
            <person name="Knight R."/>
            <person name="Edlund A."/>
        </authorList>
    </citation>
    <scope>NUCLEOTIDE SEQUENCE</scope>
    <source>
        <strain evidence="2">JCVI_34_bin.1</strain>
    </source>
</reference>
<evidence type="ECO:0000256" key="1">
    <source>
        <dbReference type="SAM" id="Coils"/>
    </source>
</evidence>
<dbReference type="AlphaFoldDB" id="A0A929RYD4"/>
<evidence type="ECO:0000313" key="2">
    <source>
        <dbReference type="EMBL" id="MBF0970561.1"/>
    </source>
</evidence>
<name>A0A929RYD4_9BACT</name>
<sequence length="289" mass="32825">MKKALLVVAAAALLFSCNTKKQKEEAVEATAQQIDSLKNALKEAQNESNDLMGTVEQIQEGFRQINEAENIVTMQAQHGENSNKQAIADNMHLIQDKMKLNRALIANLQDQLRSSTGANSRLKSTLSQMVKKFQAQLEEKTKEIDKLRAQLAEKDIKIAEQDEQITSLNNSVNSLSSSNEQKAQTIAAQDQQLYTAYYVFGTKKELREQRILAHGDVLKSKDFNRDYFTRIDYRVTKTIRLYSKSAQLNTSHPADSYSLERDAQGQYVLRITNPDRFWSVSKYLVITVK</sequence>
<dbReference type="EMBL" id="JABZGR010000016">
    <property type="protein sequence ID" value="MBF0970561.1"/>
    <property type="molecule type" value="Genomic_DNA"/>
</dbReference>